<organism evidence="3 4">
    <name type="scientific">Actinomadura harenae</name>
    <dbReference type="NCBI Taxonomy" id="2483351"/>
    <lineage>
        <taxon>Bacteria</taxon>
        <taxon>Bacillati</taxon>
        <taxon>Actinomycetota</taxon>
        <taxon>Actinomycetes</taxon>
        <taxon>Streptosporangiales</taxon>
        <taxon>Thermomonosporaceae</taxon>
        <taxon>Actinomadura</taxon>
    </lineage>
</organism>
<evidence type="ECO:0000259" key="2">
    <source>
        <dbReference type="Pfam" id="PF21686"/>
    </source>
</evidence>
<feature type="compositionally biased region" description="Basic and acidic residues" evidence="1">
    <location>
        <begin position="1"/>
        <end position="22"/>
    </location>
</feature>
<dbReference type="Gene3D" id="3.90.920.10">
    <property type="entry name" value="DNA primase, PRIM domain"/>
    <property type="match status" value="1"/>
</dbReference>
<dbReference type="GO" id="GO:0016874">
    <property type="term" value="F:ligase activity"/>
    <property type="evidence" value="ECO:0007669"/>
    <property type="project" value="UniProtKB-KW"/>
</dbReference>
<protein>
    <submittedName>
        <fullName evidence="3">ATP-dependent DNA ligase</fullName>
    </submittedName>
</protein>
<feature type="region of interest" description="Disordered" evidence="1">
    <location>
        <begin position="1"/>
        <end position="27"/>
    </location>
</feature>
<dbReference type="PANTHER" id="PTHR42705:SF2">
    <property type="entry name" value="BIFUNCTIONAL NON-HOMOLOGOUS END JOINING PROTEIN LIGD"/>
    <property type="match status" value="1"/>
</dbReference>
<dbReference type="InterPro" id="IPR014145">
    <property type="entry name" value="LigD_pol_dom"/>
</dbReference>
<dbReference type="InterPro" id="IPR052171">
    <property type="entry name" value="NHEJ_LigD"/>
</dbReference>
<dbReference type="EMBL" id="RFFG01000181">
    <property type="protein sequence ID" value="RMI33738.1"/>
    <property type="molecule type" value="Genomic_DNA"/>
</dbReference>
<dbReference type="PANTHER" id="PTHR42705">
    <property type="entry name" value="BIFUNCTIONAL NON-HOMOLOGOUS END JOINING PROTEIN LIGD"/>
    <property type="match status" value="1"/>
</dbReference>
<feature type="domain" description="DNA ligase D polymerase" evidence="2">
    <location>
        <begin position="47"/>
        <end position="304"/>
    </location>
</feature>
<dbReference type="NCBIfam" id="TIGR02778">
    <property type="entry name" value="ligD_pol"/>
    <property type="match status" value="1"/>
</dbReference>
<keyword evidence="3" id="KW-0436">Ligase</keyword>
<evidence type="ECO:0000313" key="4">
    <source>
        <dbReference type="Proteomes" id="UP000282674"/>
    </source>
</evidence>
<dbReference type="RefSeq" id="WP_122199928.1">
    <property type="nucleotide sequence ID" value="NZ_JBHSKC010000021.1"/>
</dbReference>
<sequence>MSPEPPRSEPPRSEPPRSEPRRQTVQVDGHDLSLSNLRKELYPGFAKGEVIDYYVRVAPALLPHLRDRPATRKRFPDGVDGGSFFEKNAPSHTPAWVRRATVPTPGSSRGRDSLDFVVVDDLATLVWCANLAALELHVPQWKVDPDGTLHAPDLMVFDLDPGPPATIMDARRVAVLLRDLLAEDGLTCHPKTSGKKGLHLYVPVEETDRTSEYAKAAAQRLAADHPDLVVAKMGRDLRKGRIFVDWSQNSPSKTTVAPYSLRAAAHPSVSAPVSWDELEAAQSASDLVFGPDDVLARLERDGDLLAPLLDNGRSDGRRRLP</sequence>
<reference evidence="3 4" key="1">
    <citation type="submission" date="2018-10" db="EMBL/GenBank/DDBJ databases">
        <title>Isolation from soil.</title>
        <authorList>
            <person name="Hu J."/>
        </authorList>
    </citation>
    <scope>NUCLEOTIDE SEQUENCE [LARGE SCALE GENOMIC DNA]</scope>
    <source>
        <strain evidence="3 4">NEAU-Ht49</strain>
    </source>
</reference>
<dbReference type="InterPro" id="IPR033649">
    <property type="entry name" value="MtLigD_Pol-like"/>
</dbReference>
<proteinExistence type="predicted"/>
<dbReference type="Pfam" id="PF21686">
    <property type="entry name" value="LigD_Prim-Pol"/>
    <property type="match status" value="1"/>
</dbReference>
<accession>A0A3M2LG88</accession>
<dbReference type="OrthoDB" id="4296267at2"/>
<keyword evidence="4" id="KW-1185">Reference proteome</keyword>
<dbReference type="CDD" id="cd04863">
    <property type="entry name" value="MtLigD_Pol_like"/>
    <property type="match status" value="1"/>
</dbReference>
<name>A0A3M2LG88_9ACTN</name>
<comment type="caution">
    <text evidence="3">The sequence shown here is derived from an EMBL/GenBank/DDBJ whole genome shotgun (WGS) entry which is preliminary data.</text>
</comment>
<evidence type="ECO:0000256" key="1">
    <source>
        <dbReference type="SAM" id="MobiDB-lite"/>
    </source>
</evidence>
<gene>
    <name evidence="3" type="ORF">EBO15_41495</name>
</gene>
<dbReference type="Proteomes" id="UP000282674">
    <property type="component" value="Unassembled WGS sequence"/>
</dbReference>
<evidence type="ECO:0000313" key="3">
    <source>
        <dbReference type="EMBL" id="RMI33738.1"/>
    </source>
</evidence>
<dbReference type="AlphaFoldDB" id="A0A3M2LG88"/>